<dbReference type="EMBL" id="CP051627">
    <property type="protein sequence ID" value="UPT21727.1"/>
    <property type="molecule type" value="Genomic_DNA"/>
</dbReference>
<keyword evidence="2" id="KW-0472">Membrane</keyword>
<feature type="domain" description="Glycosyltransferase 2-like" evidence="3">
    <location>
        <begin position="13"/>
        <end position="133"/>
    </location>
</feature>
<feature type="transmembrane region" description="Helical" evidence="2">
    <location>
        <begin position="723"/>
        <end position="742"/>
    </location>
</feature>
<organism evidence="4 5">
    <name type="scientific">Thermobifida alba</name>
    <name type="common">Thermomonospora alba</name>
    <dbReference type="NCBI Taxonomy" id="53522"/>
    <lineage>
        <taxon>Bacteria</taxon>
        <taxon>Bacillati</taxon>
        <taxon>Actinomycetota</taxon>
        <taxon>Actinomycetes</taxon>
        <taxon>Streptosporangiales</taxon>
        <taxon>Nocardiopsidaceae</taxon>
        <taxon>Thermobifida</taxon>
    </lineage>
</organism>
<proteinExistence type="predicted"/>
<name>A0ABY4L229_THEAE</name>
<evidence type="ECO:0000313" key="4">
    <source>
        <dbReference type="EMBL" id="UPT21727.1"/>
    </source>
</evidence>
<evidence type="ECO:0000256" key="2">
    <source>
        <dbReference type="SAM" id="Phobius"/>
    </source>
</evidence>
<feature type="transmembrane region" description="Helical" evidence="2">
    <location>
        <begin position="296"/>
        <end position="317"/>
    </location>
</feature>
<reference evidence="4 5" key="1">
    <citation type="submission" date="2020-04" db="EMBL/GenBank/DDBJ databases">
        <title>Thermobifida alba genome sequencing and assembly.</title>
        <authorList>
            <person name="Luzics S."/>
            <person name="Horvath B."/>
            <person name="Nagy I."/>
            <person name="Toth A."/>
            <person name="Nagy I."/>
            <person name="Kukolya J."/>
        </authorList>
    </citation>
    <scope>NUCLEOTIDE SEQUENCE [LARGE SCALE GENOMIC DNA]</scope>
    <source>
        <strain evidence="4 5">DSM 43795</strain>
    </source>
</reference>
<dbReference type="SUPFAM" id="SSF53448">
    <property type="entry name" value="Nucleotide-diphospho-sugar transferases"/>
    <property type="match status" value="1"/>
</dbReference>
<dbReference type="Pfam" id="PF00535">
    <property type="entry name" value="Glycos_transf_2"/>
    <property type="match status" value="1"/>
</dbReference>
<feature type="region of interest" description="Disordered" evidence="1">
    <location>
        <begin position="1026"/>
        <end position="1079"/>
    </location>
</feature>
<dbReference type="InterPro" id="IPR050834">
    <property type="entry name" value="Glycosyltransf_2"/>
</dbReference>
<feature type="transmembrane region" description="Helical" evidence="2">
    <location>
        <begin position="663"/>
        <end position="679"/>
    </location>
</feature>
<dbReference type="PANTHER" id="PTHR43685">
    <property type="entry name" value="GLYCOSYLTRANSFERASE"/>
    <property type="match status" value="1"/>
</dbReference>
<feature type="transmembrane region" description="Helical" evidence="2">
    <location>
        <begin position="399"/>
        <end position="418"/>
    </location>
</feature>
<protein>
    <submittedName>
        <fullName evidence="4">Glycosyltransferase</fullName>
    </submittedName>
</protein>
<feature type="transmembrane region" description="Helical" evidence="2">
    <location>
        <begin position="564"/>
        <end position="594"/>
    </location>
</feature>
<feature type="transmembrane region" description="Helical" evidence="2">
    <location>
        <begin position="258"/>
        <end position="276"/>
    </location>
</feature>
<dbReference type="InterPro" id="IPR001173">
    <property type="entry name" value="Glyco_trans_2-like"/>
</dbReference>
<feature type="transmembrane region" description="Helical" evidence="2">
    <location>
        <begin position="600"/>
        <end position="620"/>
    </location>
</feature>
<dbReference type="RefSeq" id="WP_248590218.1">
    <property type="nucleotide sequence ID" value="NZ_BAABEB010000004.1"/>
</dbReference>
<accession>A0ABY4L229</accession>
<gene>
    <name evidence="4" type="ORF">FOF52_12850</name>
</gene>
<dbReference type="Proteomes" id="UP000832041">
    <property type="component" value="Chromosome"/>
</dbReference>
<feature type="transmembrane region" description="Helical" evidence="2">
    <location>
        <begin position="684"/>
        <end position="703"/>
    </location>
</feature>
<sequence length="1079" mass="115733">MLPLDSARHIVTAVVVTHDGARWLPETLEAVRSQTRPVQRVIGVDTGSRDRSGAILAEYINSESILTLPRNTGYGEAVQAALDHPRSRSRLGGGEGSVEWIWLIHDDCTPEPDALAQLLAAADDNPRAAVLGPKLRDWFDRRLLVEVGVTIDGAGRRETGLETSEFDHGQHDGTRQVLAVSSAGMLIRRDVWEELGGFDRSLRLFRDDIDFCWRVGGAGHRVLIVTDAVAYHAEAAARRRRRIHATSDHPRRIDRRNALYVLLANLPAGAMLAALLRNSFASALRVLTYLVAKQPANALDEAAAITSVFFVMPFRLLRARIRRRRGRRRTYSAIRPFMARGVALRQFTEAVANLLSGDPTPLDGAGRHQAVTVAPRAEDDDDPLRDDTGLLRRAITNPAVLLITGLTVVSLVAGRSLLLGDRLAGGALPPVWGSASDLWAMYLASWHDIGVGSDAVAPPYLAVLALLSTLALGKPWLAVLAVLLGCVPLAGFTAYQLARRVLRYRPAQLWMAASYALLPVATGAISQGRVGTALVHALFPVLGLLVTSVLTLNPRRSRRAAWALGLLLALLMAFVPLVWVLSLVTGVLIAVAFGHVGRRLRVSLAISLATPLVLLLPWTLELFRRPSLWLLEAGINRSEIVNPRLSAEALLLLSPGGPGTPPLWVTGGFVAAALCALLLRRNRMLVAVGWCVALFGILIAILVSRLPLSLSATEDTTPWPGVALAFASTAVLLSAATAAQSFSDLWRLGWHRRLFAATVALLALTTPVSAAGLWMWHGVEGPLTGNAPPSLPPFLESVSADGTQPRTLVIAPREDGAVSYTVLRGRPPRLGEPQIPPDPAVDARLGEVVAALVAGRGGDEAAALADFGIRYLVVPAPTVGDSVDRTLVDTVDALPGLERLQLTEDFALWRLLEETGRLRIVPPGEDAEPTVLASGPVEAAVDIPSGPEGRRLLLAEPARSGWRATLDGTELTGSATEWGMQEFTLPAQGGQLVLTHAGPARRIWLAVQVVLVAVAVALALPGAKTEEDLREQAAQPALRPRRPRGRAGGGARRAAEGTRRAGRGRRGRRHGRQRGGPST</sequence>
<feature type="transmembrane region" description="Helical" evidence="2">
    <location>
        <begin position="754"/>
        <end position="776"/>
    </location>
</feature>
<dbReference type="Gene3D" id="3.90.550.10">
    <property type="entry name" value="Spore Coat Polysaccharide Biosynthesis Protein SpsA, Chain A"/>
    <property type="match status" value="1"/>
</dbReference>
<dbReference type="PANTHER" id="PTHR43685:SF3">
    <property type="entry name" value="SLR2126 PROTEIN"/>
    <property type="match status" value="1"/>
</dbReference>
<evidence type="ECO:0000256" key="1">
    <source>
        <dbReference type="SAM" id="MobiDB-lite"/>
    </source>
</evidence>
<keyword evidence="2" id="KW-1133">Transmembrane helix</keyword>
<evidence type="ECO:0000313" key="5">
    <source>
        <dbReference type="Proteomes" id="UP000832041"/>
    </source>
</evidence>
<feature type="transmembrane region" description="Helical" evidence="2">
    <location>
        <begin position="533"/>
        <end position="552"/>
    </location>
</feature>
<keyword evidence="2" id="KW-0812">Transmembrane</keyword>
<feature type="compositionally biased region" description="Basic residues" evidence="1">
    <location>
        <begin position="1060"/>
        <end position="1073"/>
    </location>
</feature>
<evidence type="ECO:0000259" key="3">
    <source>
        <dbReference type="Pfam" id="PF00535"/>
    </source>
</evidence>
<feature type="transmembrane region" description="Helical" evidence="2">
    <location>
        <begin position="476"/>
        <end position="497"/>
    </location>
</feature>
<dbReference type="InterPro" id="IPR029044">
    <property type="entry name" value="Nucleotide-diphossugar_trans"/>
</dbReference>
<keyword evidence="5" id="KW-1185">Reference proteome</keyword>